<accession>A0A0E9RQK4</accession>
<dbReference type="EMBL" id="GBXM01077480">
    <property type="protein sequence ID" value="JAH31097.1"/>
    <property type="molecule type" value="Transcribed_RNA"/>
</dbReference>
<evidence type="ECO:0000313" key="1">
    <source>
        <dbReference type="EMBL" id="JAH31097.1"/>
    </source>
</evidence>
<proteinExistence type="predicted"/>
<reference evidence="1" key="1">
    <citation type="submission" date="2014-11" db="EMBL/GenBank/DDBJ databases">
        <authorList>
            <person name="Amaro Gonzalez C."/>
        </authorList>
    </citation>
    <scope>NUCLEOTIDE SEQUENCE</scope>
</reference>
<organism evidence="1">
    <name type="scientific">Anguilla anguilla</name>
    <name type="common">European freshwater eel</name>
    <name type="synonym">Muraena anguilla</name>
    <dbReference type="NCBI Taxonomy" id="7936"/>
    <lineage>
        <taxon>Eukaryota</taxon>
        <taxon>Metazoa</taxon>
        <taxon>Chordata</taxon>
        <taxon>Craniata</taxon>
        <taxon>Vertebrata</taxon>
        <taxon>Euteleostomi</taxon>
        <taxon>Actinopterygii</taxon>
        <taxon>Neopterygii</taxon>
        <taxon>Teleostei</taxon>
        <taxon>Anguilliformes</taxon>
        <taxon>Anguillidae</taxon>
        <taxon>Anguilla</taxon>
    </lineage>
</organism>
<name>A0A0E9RQK4_ANGAN</name>
<sequence>MLMWLAWMYVEWFEWRRVVSRHSMA</sequence>
<protein>
    <submittedName>
        <fullName evidence="1">Uncharacterized protein</fullName>
    </submittedName>
</protein>
<dbReference type="AlphaFoldDB" id="A0A0E9RQK4"/>
<reference evidence="1" key="2">
    <citation type="journal article" date="2015" name="Fish Shellfish Immunol.">
        <title>Early steps in the European eel (Anguilla anguilla)-Vibrio vulnificus interaction in the gills: Role of the RtxA13 toxin.</title>
        <authorList>
            <person name="Callol A."/>
            <person name="Pajuelo D."/>
            <person name="Ebbesson L."/>
            <person name="Teles M."/>
            <person name="MacKenzie S."/>
            <person name="Amaro C."/>
        </authorList>
    </citation>
    <scope>NUCLEOTIDE SEQUENCE</scope>
</reference>